<dbReference type="Gene3D" id="3.10.450.50">
    <property type="match status" value="1"/>
</dbReference>
<dbReference type="InterPro" id="IPR037401">
    <property type="entry name" value="SnoaL-like"/>
</dbReference>
<evidence type="ECO:0000259" key="1">
    <source>
        <dbReference type="Pfam" id="PF13577"/>
    </source>
</evidence>
<protein>
    <recommendedName>
        <fullName evidence="1">SnoaL-like domain-containing protein</fullName>
    </recommendedName>
</protein>
<accession>A0A177ES66</accession>
<keyword evidence="3" id="KW-1185">Reference proteome</keyword>
<dbReference type="OrthoDB" id="2148716at2759"/>
<sequence length="165" mass="18417">MTGQAAAADEAAIRRLLDQYCHGLDRRDFELLRDVFTPNADLSYCGGLRRFVGGESMRDVIIDLNAAFGPVDHTLSSLLITVDKDGHGDTAGAEYHIKATMLKADEPKIVIRVVDFRDELRRTPAGWRVSKRQHTPMFQYELPSTKIDFPGVGGVEYRMPEAPPN</sequence>
<gene>
    <name evidence="2" type="ORF">AYO21_11970</name>
</gene>
<comment type="caution">
    <text evidence="2">The sequence shown here is derived from an EMBL/GenBank/DDBJ whole genome shotgun (WGS) entry which is preliminary data.</text>
</comment>
<evidence type="ECO:0000313" key="2">
    <source>
        <dbReference type="EMBL" id="OAG33912.1"/>
    </source>
</evidence>
<dbReference type="CDD" id="cd00531">
    <property type="entry name" value="NTF2_like"/>
    <property type="match status" value="1"/>
</dbReference>
<feature type="domain" description="SnoaL-like" evidence="1">
    <location>
        <begin position="7"/>
        <end position="132"/>
    </location>
</feature>
<dbReference type="Proteomes" id="UP000077002">
    <property type="component" value="Unassembled WGS sequence"/>
</dbReference>
<dbReference type="RefSeq" id="XP_022505864.1">
    <property type="nucleotide sequence ID" value="XM_022661820.1"/>
</dbReference>
<dbReference type="Pfam" id="PF13577">
    <property type="entry name" value="SnoaL_4"/>
    <property type="match status" value="1"/>
</dbReference>
<organism evidence="2 3">
    <name type="scientific">Fonsecaea monophora</name>
    <dbReference type="NCBI Taxonomy" id="254056"/>
    <lineage>
        <taxon>Eukaryota</taxon>
        <taxon>Fungi</taxon>
        <taxon>Dikarya</taxon>
        <taxon>Ascomycota</taxon>
        <taxon>Pezizomycotina</taxon>
        <taxon>Eurotiomycetes</taxon>
        <taxon>Chaetothyriomycetidae</taxon>
        <taxon>Chaetothyriales</taxon>
        <taxon>Herpotrichiellaceae</taxon>
        <taxon>Fonsecaea</taxon>
    </lineage>
</organism>
<reference evidence="2 3" key="1">
    <citation type="submission" date="2016-03" db="EMBL/GenBank/DDBJ databases">
        <title>Draft genome sequence of the Fonsecaea monophora CBS 269.37.</title>
        <authorList>
            <person name="Bombassaro A."/>
            <person name="Vinicius W.A."/>
            <person name="De Hoog S."/>
            <person name="Sun J."/>
            <person name="Souza E.M."/>
            <person name="Raittz R.T."/>
            <person name="Costa F."/>
            <person name="Leao A.C."/>
            <person name="Tadra-Sfeir M.Z."/>
            <person name="Baura V."/>
            <person name="Balsanelli E."/>
            <person name="Pedrosa F.O."/>
            <person name="Moreno L.F."/>
            <person name="Steffens M.B."/>
            <person name="Xi L."/>
            <person name="Bocca A.L."/>
            <person name="Felipe M.S."/>
            <person name="Teixeira M."/>
            <person name="Telles Filho F.Q."/>
            <person name="Azevedo C.M."/>
            <person name="Gomes R."/>
            <person name="Vicente V.A."/>
        </authorList>
    </citation>
    <scope>NUCLEOTIDE SEQUENCE [LARGE SCALE GENOMIC DNA]</scope>
    <source>
        <strain evidence="2 3">CBS 269.37</strain>
    </source>
</reference>
<evidence type="ECO:0000313" key="3">
    <source>
        <dbReference type="Proteomes" id="UP000077002"/>
    </source>
</evidence>
<dbReference type="EMBL" id="LVKK01000201">
    <property type="protein sequence ID" value="OAG33912.1"/>
    <property type="molecule type" value="Genomic_DNA"/>
</dbReference>
<dbReference type="InterPro" id="IPR032710">
    <property type="entry name" value="NTF2-like_dom_sf"/>
</dbReference>
<dbReference type="SUPFAM" id="SSF54427">
    <property type="entry name" value="NTF2-like"/>
    <property type="match status" value="1"/>
</dbReference>
<dbReference type="AlphaFoldDB" id="A0A177ES66"/>
<name>A0A177ES66_9EURO</name>
<dbReference type="GeneID" id="34607047"/>
<proteinExistence type="predicted"/>